<dbReference type="RefSeq" id="XP_040758747.1">
    <property type="nucleotide sequence ID" value="XM_040913388.1"/>
</dbReference>
<dbReference type="InterPro" id="IPR002110">
    <property type="entry name" value="Ankyrin_rpt"/>
</dbReference>
<dbReference type="GeneID" id="63830416"/>
<feature type="region of interest" description="Disordered" evidence="3">
    <location>
        <begin position="1188"/>
        <end position="1208"/>
    </location>
</feature>
<proteinExistence type="predicted"/>
<dbReference type="Pfam" id="PF12796">
    <property type="entry name" value="Ank_2"/>
    <property type="match status" value="1"/>
</dbReference>
<reference evidence="5 6" key="1">
    <citation type="journal article" date="2016" name="Mol. Biol. Evol.">
        <title>Comparative Genomics of Early-Diverging Mushroom-Forming Fungi Provides Insights into the Origins of Lignocellulose Decay Capabilities.</title>
        <authorList>
            <person name="Nagy L.G."/>
            <person name="Riley R."/>
            <person name="Tritt A."/>
            <person name="Adam C."/>
            <person name="Daum C."/>
            <person name="Floudas D."/>
            <person name="Sun H."/>
            <person name="Yadav J.S."/>
            <person name="Pangilinan J."/>
            <person name="Larsson K.H."/>
            <person name="Matsuura K."/>
            <person name="Barry K."/>
            <person name="Labutti K."/>
            <person name="Kuo R."/>
            <person name="Ohm R.A."/>
            <person name="Bhattacharya S.S."/>
            <person name="Shirouzu T."/>
            <person name="Yoshinaga Y."/>
            <person name="Martin F.M."/>
            <person name="Grigoriev I.V."/>
            <person name="Hibbett D.S."/>
        </authorList>
    </citation>
    <scope>NUCLEOTIDE SEQUENCE [LARGE SCALE GENOMIC DNA]</scope>
    <source>
        <strain evidence="5 6">93-53</strain>
    </source>
</reference>
<dbReference type="Gene3D" id="2.130.10.30">
    <property type="entry name" value="Regulator of chromosome condensation 1/beta-lactamase-inhibitor protein II"/>
    <property type="match status" value="1"/>
</dbReference>
<dbReference type="Pfam" id="PF13540">
    <property type="entry name" value="RCC1_2"/>
    <property type="match status" value="1"/>
</dbReference>
<dbReference type="PANTHER" id="PTHR22872">
    <property type="entry name" value="BTK-BINDING PROTEIN-RELATED"/>
    <property type="match status" value="1"/>
</dbReference>
<feature type="domain" description="BTB" evidence="4">
    <location>
        <begin position="914"/>
        <end position="978"/>
    </location>
</feature>
<name>A0A165BGC8_9APHY</name>
<dbReference type="Gene3D" id="3.30.710.10">
    <property type="entry name" value="Potassium Channel Kv1.1, Chain A"/>
    <property type="match status" value="2"/>
</dbReference>
<feature type="repeat" description="RCC1" evidence="2">
    <location>
        <begin position="230"/>
        <end position="279"/>
    </location>
</feature>
<dbReference type="InterPro" id="IPR009091">
    <property type="entry name" value="RCC1/BLIP-II"/>
</dbReference>
<dbReference type="InterPro" id="IPR000408">
    <property type="entry name" value="Reg_chr_condens"/>
</dbReference>
<feature type="compositionally biased region" description="Low complexity" evidence="3">
    <location>
        <begin position="1237"/>
        <end position="1249"/>
    </location>
</feature>
<evidence type="ECO:0000259" key="4">
    <source>
        <dbReference type="PROSITE" id="PS50097"/>
    </source>
</evidence>
<organism evidence="5 6">
    <name type="scientific">Laetiporus sulphureus 93-53</name>
    <dbReference type="NCBI Taxonomy" id="1314785"/>
    <lineage>
        <taxon>Eukaryota</taxon>
        <taxon>Fungi</taxon>
        <taxon>Dikarya</taxon>
        <taxon>Basidiomycota</taxon>
        <taxon>Agaricomycotina</taxon>
        <taxon>Agaricomycetes</taxon>
        <taxon>Polyporales</taxon>
        <taxon>Laetiporus</taxon>
    </lineage>
</organism>
<feature type="compositionally biased region" description="Polar residues" evidence="3">
    <location>
        <begin position="1487"/>
        <end position="1496"/>
    </location>
</feature>
<evidence type="ECO:0000256" key="1">
    <source>
        <dbReference type="ARBA" id="ARBA00022737"/>
    </source>
</evidence>
<feature type="compositionally biased region" description="Basic and acidic residues" evidence="3">
    <location>
        <begin position="1505"/>
        <end position="1517"/>
    </location>
</feature>
<feature type="region of interest" description="Disordered" evidence="3">
    <location>
        <begin position="1434"/>
        <end position="1517"/>
    </location>
</feature>
<dbReference type="Proteomes" id="UP000076871">
    <property type="component" value="Unassembled WGS sequence"/>
</dbReference>
<feature type="compositionally biased region" description="Basic residues" evidence="3">
    <location>
        <begin position="1447"/>
        <end position="1456"/>
    </location>
</feature>
<dbReference type="Gene3D" id="1.25.40.20">
    <property type="entry name" value="Ankyrin repeat-containing domain"/>
    <property type="match status" value="1"/>
</dbReference>
<dbReference type="EMBL" id="KV427672">
    <property type="protein sequence ID" value="KZT01007.1"/>
    <property type="molecule type" value="Genomic_DNA"/>
</dbReference>
<feature type="region of interest" description="Disordered" evidence="3">
    <location>
        <begin position="1130"/>
        <end position="1165"/>
    </location>
</feature>
<dbReference type="SUPFAM" id="SSF48403">
    <property type="entry name" value="Ankyrin repeat"/>
    <property type="match status" value="1"/>
</dbReference>
<dbReference type="SUPFAM" id="SSF50985">
    <property type="entry name" value="RCC1/BLIP-II"/>
    <property type="match status" value="1"/>
</dbReference>
<dbReference type="FunCoup" id="A0A165BGC8">
    <property type="interactions" value="105"/>
</dbReference>
<dbReference type="InParanoid" id="A0A165BGC8"/>
<dbReference type="CDD" id="cd18186">
    <property type="entry name" value="BTB_POZ_ZBTB_KLHL-like"/>
    <property type="match status" value="1"/>
</dbReference>
<feature type="compositionally biased region" description="Low complexity" evidence="3">
    <location>
        <begin position="1434"/>
        <end position="1443"/>
    </location>
</feature>
<dbReference type="InterPro" id="IPR051625">
    <property type="entry name" value="Signaling_Regulatory_Domain"/>
</dbReference>
<feature type="domain" description="BTB" evidence="4">
    <location>
        <begin position="747"/>
        <end position="828"/>
    </location>
</feature>
<dbReference type="PROSITE" id="PS50012">
    <property type="entry name" value="RCC1_3"/>
    <property type="match status" value="2"/>
</dbReference>
<keyword evidence="1" id="KW-0677">Repeat</keyword>
<protein>
    <recommendedName>
        <fullName evidence="4">BTB domain-containing protein</fullName>
    </recommendedName>
</protein>
<evidence type="ECO:0000256" key="3">
    <source>
        <dbReference type="SAM" id="MobiDB-lite"/>
    </source>
</evidence>
<dbReference type="SUPFAM" id="SSF54695">
    <property type="entry name" value="POZ domain"/>
    <property type="match status" value="2"/>
</dbReference>
<dbReference type="STRING" id="1314785.A0A165BGC8"/>
<dbReference type="OrthoDB" id="1893551at2759"/>
<dbReference type="InterPro" id="IPR000210">
    <property type="entry name" value="BTB/POZ_dom"/>
</dbReference>
<feature type="repeat" description="RCC1" evidence="2">
    <location>
        <begin position="159"/>
        <end position="227"/>
    </location>
</feature>
<evidence type="ECO:0000313" key="6">
    <source>
        <dbReference type="Proteomes" id="UP000076871"/>
    </source>
</evidence>
<feature type="compositionally biased region" description="Low complexity" evidence="3">
    <location>
        <begin position="1260"/>
        <end position="1278"/>
    </location>
</feature>
<dbReference type="PROSITE" id="PS50097">
    <property type="entry name" value="BTB"/>
    <property type="match status" value="2"/>
</dbReference>
<dbReference type="CDD" id="cd18500">
    <property type="entry name" value="BACK_IBtk"/>
    <property type="match status" value="1"/>
</dbReference>
<feature type="region of interest" description="Disordered" evidence="3">
    <location>
        <begin position="1227"/>
        <end position="1304"/>
    </location>
</feature>
<evidence type="ECO:0000313" key="5">
    <source>
        <dbReference type="EMBL" id="KZT01007.1"/>
    </source>
</evidence>
<dbReference type="SMART" id="SM00225">
    <property type="entry name" value="BTB"/>
    <property type="match status" value="2"/>
</dbReference>
<sequence>MSELHAHFILRQQQAFQRLLDGNNARAQAAAPSTSGGKSWNRPSPLKAAALPKIDVNARDWLGRTVLHLAAASQDASATEYVRMLLAHPDINVNVTDKESKWTALHRALYRGNLASAILLLQRPEIDTSLRDSEGYTAFDLYNSTVENTKPESRDASRADLFTWGANRNAALGLGHGDDRLHPEQVVVHPPKGTPVSEEENLDARFSPIHVKDVVMSKLHTAVVTAESRGNLRVCGFGSGGRLGQGQNTQYNLIPLSQLNSTITAVALGQDHTLAVTKAGEVLSWGLNRFAQLGYVVEPPAGVAGRAEEPIQATARKVGGPLKNRVVVGVAACKTASACWTREELFTWGTNSGQLGYDRSAHPVQVLPRIVTKVLYSIRSVSITDAAMACLLVTNDVVLVWNDESRKINFPGHAFPSEIAVYRPPQAMSNNRIEKITSSENLFAALSSNGEVFTFTVPPPPAPAADGTPSKQRPSISPKRVWALRKNFSAVKYSSFIISRQDVALGADGSIIICTESGHAFVRSRNGNAGQGGMGKASKFQQVPYMQRVVRVCANTTGAYGALRVDYEPQPIRIVGNVLAQDLAEMQPWMRAEGLGEGEESIATVGEGVEREEREEMRAVEVGGKDDWDNETLMGEDLREKKIQVVETLQAVEIQREKEIQAVKLPREKKIRAVEALQAVEMVREKKIQAVEVFQAVEMPREEESDEEDEDEAVRKDVNQMKLLCALLERMNAGATPWDDAHLLHGADLIVHVPPKWTIPVHRVMLAARSAVFASILRGGPPVEEHERGMLIEMLPANVDLSRSTLKLIGCNPMAVLLLLTYLYSDDLPALWDHRVRGAVERELAELGIEHAQVKADIQHLARTLSLPLLEEVLEAPVKRMPRQSLSEDMRRLFEASNGALASAKASGEVPLTPDVVLRLADRDVRVYSVLLRARSSFFAAFFDDEDWTTKRWNEDGVIEVEFGHLRWREMEYVMQFLCCGGDQEMFESIDDVHSVDELLDLMLDIIAAANELHLHRLILLCSQVILKRVNVNNVCSLFADASHYHAMSLVHALQQYAAVSMETLLESHMLDELSGHLIKQLSAFVREQQACKHPVSRSNLLVHSAMEAHRDWIEKQDVPSTIVPANRFGAFRDSPKLSPPGSDKMHHRQSDLAPPNSPALHPQVPPKAAENIPADDEVFLMDDPGTSPTPFRTEVGDSPNKSFGGWRTMSSAPRVDMRVIMAEAQSAAPTGKLTPSGSMSRVSSSGAGFLPRGTPPRASMVVPTTPRSSSSSPWRVPQQTTTPTKPLAGLSPPNTGKSEKAASRAPGFVPGNCPTQPQTPTKTAGTLGLGPVIMPAKLVAPSSSTGSSSMIRRAKSESVWTPPPVQPIVHASSSSAAMSFIAIQQLQREQGVGVTKDKQSLLKIQEEERARQVEDDFLKWWAAEEARLQAEEQAAQVRAVEQVKARPQKTKKPKTTKGQQTYSPSKNNYETSQANESSSSRRDGNPQEQSVLQTSGKKKAKPRPAKDKELKTTGKS</sequence>
<accession>A0A165BGC8</accession>
<dbReference type="PANTHER" id="PTHR22872:SF2">
    <property type="entry name" value="INHIBITOR OF BRUTON TYROSINE KINASE"/>
    <property type="match status" value="1"/>
</dbReference>
<dbReference type="SMART" id="SM00248">
    <property type="entry name" value="ANK"/>
    <property type="match status" value="2"/>
</dbReference>
<keyword evidence="6" id="KW-1185">Reference proteome</keyword>
<dbReference type="InterPro" id="IPR036770">
    <property type="entry name" value="Ankyrin_rpt-contain_sf"/>
</dbReference>
<gene>
    <name evidence="5" type="ORF">LAESUDRAFT_764135</name>
</gene>
<dbReference type="InterPro" id="IPR011333">
    <property type="entry name" value="SKP1/BTB/POZ_sf"/>
</dbReference>
<evidence type="ECO:0000256" key="2">
    <source>
        <dbReference type="PROSITE-ProRule" id="PRU00235"/>
    </source>
</evidence>
<feature type="compositionally biased region" description="Polar residues" evidence="3">
    <location>
        <begin position="1463"/>
        <end position="1479"/>
    </location>
</feature>